<organism evidence="13 16">
    <name type="scientific">Adineta ricciae</name>
    <name type="common">Rotifer</name>
    <dbReference type="NCBI Taxonomy" id="249248"/>
    <lineage>
        <taxon>Eukaryota</taxon>
        <taxon>Metazoa</taxon>
        <taxon>Spiralia</taxon>
        <taxon>Gnathifera</taxon>
        <taxon>Rotifera</taxon>
        <taxon>Eurotatoria</taxon>
        <taxon>Bdelloidea</taxon>
        <taxon>Adinetida</taxon>
        <taxon>Adinetidae</taxon>
        <taxon>Adineta</taxon>
    </lineage>
</organism>
<dbReference type="InterPro" id="IPR036640">
    <property type="entry name" value="ABC1_TM_sf"/>
</dbReference>
<dbReference type="InterPro" id="IPR017871">
    <property type="entry name" value="ABC_transporter-like_CS"/>
</dbReference>
<evidence type="ECO:0000256" key="1">
    <source>
        <dbReference type="ARBA" id="ARBA00004141"/>
    </source>
</evidence>
<dbReference type="OrthoDB" id="6500128at2759"/>
<dbReference type="CDD" id="cd18580">
    <property type="entry name" value="ABC_6TM_ABCC_D2"/>
    <property type="match status" value="1"/>
</dbReference>
<keyword evidence="15" id="KW-1185">Reference proteome</keyword>
<dbReference type="FunFam" id="1.20.1560.10:FF:000013">
    <property type="entry name" value="ABC transporter C family member 2"/>
    <property type="match status" value="1"/>
</dbReference>
<keyword evidence="7" id="KW-0067">ATP-binding</keyword>
<feature type="transmembrane region" description="Helical" evidence="10">
    <location>
        <begin position="339"/>
        <end position="359"/>
    </location>
</feature>
<feature type="transmembrane region" description="Helical" evidence="10">
    <location>
        <begin position="689"/>
        <end position="718"/>
    </location>
</feature>
<keyword evidence="5" id="KW-0677">Repeat</keyword>
<keyword evidence="8 10" id="KW-1133">Transmembrane helix</keyword>
<evidence type="ECO:0000313" key="14">
    <source>
        <dbReference type="EMBL" id="CAF1328726.1"/>
    </source>
</evidence>
<dbReference type="InterPro" id="IPR003439">
    <property type="entry name" value="ABC_transporter-like_ATP-bd"/>
</dbReference>
<dbReference type="Proteomes" id="UP000663828">
    <property type="component" value="Unassembled WGS sequence"/>
</dbReference>
<keyword evidence="4 10" id="KW-0812">Transmembrane</keyword>
<accession>A0A814NX47</accession>
<dbReference type="CDD" id="cd03244">
    <property type="entry name" value="ABCC_MRP_domain2"/>
    <property type="match status" value="1"/>
</dbReference>
<dbReference type="Pfam" id="PF00664">
    <property type="entry name" value="ABC_membrane"/>
    <property type="match status" value="2"/>
</dbReference>
<feature type="transmembrane region" description="Helical" evidence="10">
    <location>
        <begin position="749"/>
        <end position="772"/>
    </location>
</feature>
<dbReference type="PROSITE" id="PS50929">
    <property type="entry name" value="ABC_TM1F"/>
    <property type="match status" value="2"/>
</dbReference>
<dbReference type="GO" id="GO:0005524">
    <property type="term" value="F:ATP binding"/>
    <property type="evidence" value="ECO:0007669"/>
    <property type="project" value="UniProtKB-KW"/>
</dbReference>
<feature type="transmembrane region" description="Helical" evidence="10">
    <location>
        <begin position="841"/>
        <end position="861"/>
    </location>
</feature>
<comment type="similarity">
    <text evidence="2">Belongs to the ABC transporter superfamily. ABCC family. Conjugate transporter (TC 3.A.1.208) subfamily.</text>
</comment>
<gene>
    <name evidence="13" type="ORF">EDS130_LOCUS19820</name>
    <name evidence="14" type="ORF">XAT740_LOCUS30314</name>
</gene>
<dbReference type="SUPFAM" id="SSF90123">
    <property type="entry name" value="ABC transporter transmembrane region"/>
    <property type="match status" value="2"/>
</dbReference>
<dbReference type="InterPro" id="IPR027417">
    <property type="entry name" value="P-loop_NTPase"/>
</dbReference>
<evidence type="ECO:0000313" key="13">
    <source>
        <dbReference type="EMBL" id="CAF1097589.1"/>
    </source>
</evidence>
<dbReference type="InterPro" id="IPR044726">
    <property type="entry name" value="ABCC_6TM_D2"/>
</dbReference>
<dbReference type="PANTHER" id="PTHR24223:SF456">
    <property type="entry name" value="MULTIDRUG RESISTANCE-ASSOCIATED PROTEIN LETHAL(2)03659"/>
    <property type="match status" value="1"/>
</dbReference>
<dbReference type="InterPro" id="IPR050173">
    <property type="entry name" value="ABC_transporter_C-like"/>
</dbReference>
<feature type="transmembrane region" description="Helical" evidence="10">
    <location>
        <begin position="145"/>
        <end position="167"/>
    </location>
</feature>
<feature type="domain" description="ABC transporter" evidence="11">
    <location>
        <begin position="431"/>
        <end position="656"/>
    </location>
</feature>
<dbReference type="GO" id="GO:0140359">
    <property type="term" value="F:ABC-type transporter activity"/>
    <property type="evidence" value="ECO:0007669"/>
    <property type="project" value="InterPro"/>
</dbReference>
<feature type="domain" description="ABC transmembrane type-1" evidence="12">
    <location>
        <begin position="749"/>
        <end position="967"/>
    </location>
</feature>
<evidence type="ECO:0000256" key="4">
    <source>
        <dbReference type="ARBA" id="ARBA00022692"/>
    </source>
</evidence>
<dbReference type="PROSITE" id="PS00211">
    <property type="entry name" value="ABC_TRANSPORTER_1"/>
    <property type="match status" value="2"/>
</dbReference>
<proteinExistence type="inferred from homology"/>
<comment type="caution">
    <text evidence="13">The sequence shown here is derived from an EMBL/GenBank/DDBJ whole genome shotgun (WGS) entry which is preliminary data.</text>
</comment>
<evidence type="ECO:0000256" key="6">
    <source>
        <dbReference type="ARBA" id="ARBA00022741"/>
    </source>
</evidence>
<feature type="transmembrane region" description="Helical" evidence="10">
    <location>
        <begin position="108"/>
        <end position="125"/>
    </location>
</feature>
<dbReference type="InterPro" id="IPR044746">
    <property type="entry name" value="ABCC_6TM_D1"/>
</dbReference>
<keyword evidence="6" id="KW-0547">Nucleotide-binding</keyword>
<feature type="domain" description="ABC transporter" evidence="11">
    <location>
        <begin position="1023"/>
        <end position="1259"/>
    </location>
</feature>
<dbReference type="InterPro" id="IPR003593">
    <property type="entry name" value="AAA+_ATPase"/>
</dbReference>
<keyword evidence="3" id="KW-0813">Transport</keyword>
<evidence type="ECO:0000313" key="15">
    <source>
        <dbReference type="Proteomes" id="UP000663828"/>
    </source>
</evidence>
<evidence type="ECO:0000256" key="2">
    <source>
        <dbReference type="ARBA" id="ARBA00009726"/>
    </source>
</evidence>
<reference evidence="13" key="1">
    <citation type="submission" date="2021-02" db="EMBL/GenBank/DDBJ databases">
        <authorList>
            <person name="Nowell W R."/>
        </authorList>
    </citation>
    <scope>NUCLEOTIDE SEQUENCE</scope>
</reference>
<dbReference type="Gene3D" id="3.40.50.300">
    <property type="entry name" value="P-loop containing nucleotide triphosphate hydrolases"/>
    <property type="match status" value="2"/>
</dbReference>
<dbReference type="SUPFAM" id="SSF52540">
    <property type="entry name" value="P-loop containing nucleoside triphosphate hydrolases"/>
    <property type="match status" value="2"/>
</dbReference>
<dbReference type="AlphaFoldDB" id="A0A814NX47"/>
<feature type="transmembrane region" description="Helical" evidence="10">
    <location>
        <begin position="230"/>
        <end position="249"/>
    </location>
</feature>
<feature type="transmembrane region" description="Helical" evidence="10">
    <location>
        <begin position="955"/>
        <end position="979"/>
    </location>
</feature>
<evidence type="ECO:0000259" key="12">
    <source>
        <dbReference type="PROSITE" id="PS50929"/>
    </source>
</evidence>
<protein>
    <submittedName>
        <fullName evidence="13">Uncharacterized protein</fullName>
    </submittedName>
</protein>
<evidence type="ECO:0000256" key="9">
    <source>
        <dbReference type="ARBA" id="ARBA00023136"/>
    </source>
</evidence>
<comment type="subcellular location">
    <subcellularLocation>
        <location evidence="1">Membrane</location>
        <topology evidence="1">Multi-pass membrane protein</topology>
    </subcellularLocation>
</comment>
<feature type="transmembrane region" description="Helical" evidence="10">
    <location>
        <begin position="371"/>
        <end position="390"/>
    </location>
</feature>
<dbReference type="PANTHER" id="PTHR24223">
    <property type="entry name" value="ATP-BINDING CASSETTE SUB-FAMILY C"/>
    <property type="match status" value="1"/>
</dbReference>
<evidence type="ECO:0000256" key="10">
    <source>
        <dbReference type="SAM" id="Phobius"/>
    </source>
</evidence>
<dbReference type="SMART" id="SM00382">
    <property type="entry name" value="AAA"/>
    <property type="match status" value="2"/>
</dbReference>
<evidence type="ECO:0000259" key="11">
    <source>
        <dbReference type="PROSITE" id="PS50893"/>
    </source>
</evidence>
<dbReference type="GO" id="GO:0016020">
    <property type="term" value="C:membrane"/>
    <property type="evidence" value="ECO:0007669"/>
    <property type="project" value="UniProtKB-SubCell"/>
</dbReference>
<feature type="transmembrane region" description="Helical" evidence="10">
    <location>
        <begin position="255"/>
        <end position="275"/>
    </location>
</feature>
<dbReference type="Gene3D" id="1.20.1560.10">
    <property type="entry name" value="ABC transporter type 1, transmembrane domain"/>
    <property type="match status" value="2"/>
</dbReference>
<dbReference type="CDD" id="cd03250">
    <property type="entry name" value="ABCC_MRP_domain1"/>
    <property type="match status" value="1"/>
</dbReference>
<dbReference type="Pfam" id="PF00005">
    <property type="entry name" value="ABC_tran"/>
    <property type="match status" value="2"/>
</dbReference>
<dbReference type="EMBL" id="CAJNOR010002693">
    <property type="protein sequence ID" value="CAF1328726.1"/>
    <property type="molecule type" value="Genomic_DNA"/>
</dbReference>
<dbReference type="EMBL" id="CAJNOJ010000096">
    <property type="protein sequence ID" value="CAF1097589.1"/>
    <property type="molecule type" value="Genomic_DNA"/>
</dbReference>
<dbReference type="GO" id="GO:0016887">
    <property type="term" value="F:ATP hydrolysis activity"/>
    <property type="evidence" value="ECO:0007669"/>
    <property type="project" value="InterPro"/>
</dbReference>
<feature type="transmembrane region" description="Helical" evidence="10">
    <location>
        <begin position="930"/>
        <end position="949"/>
    </location>
</feature>
<feature type="transmembrane region" description="Helical" evidence="10">
    <location>
        <begin position="814"/>
        <end position="835"/>
    </location>
</feature>
<evidence type="ECO:0000256" key="3">
    <source>
        <dbReference type="ARBA" id="ARBA00022448"/>
    </source>
</evidence>
<dbReference type="InterPro" id="IPR011527">
    <property type="entry name" value="ABC1_TM_dom"/>
</dbReference>
<dbReference type="FunFam" id="3.40.50.300:FF:000163">
    <property type="entry name" value="Multidrug resistance-associated protein member 4"/>
    <property type="match status" value="1"/>
</dbReference>
<dbReference type="CDD" id="cd18579">
    <property type="entry name" value="ABC_6TM_ABCC_D1"/>
    <property type="match status" value="1"/>
</dbReference>
<name>A0A814NX47_ADIRI</name>
<feature type="domain" description="ABC transmembrane type-1" evidence="12">
    <location>
        <begin position="113"/>
        <end position="394"/>
    </location>
</feature>
<evidence type="ECO:0000313" key="16">
    <source>
        <dbReference type="Proteomes" id="UP000663852"/>
    </source>
</evidence>
<dbReference type="Proteomes" id="UP000663852">
    <property type="component" value="Unassembled WGS sequence"/>
</dbReference>
<evidence type="ECO:0000256" key="7">
    <source>
        <dbReference type="ARBA" id="ARBA00022840"/>
    </source>
</evidence>
<evidence type="ECO:0000256" key="5">
    <source>
        <dbReference type="ARBA" id="ARBA00022737"/>
    </source>
</evidence>
<keyword evidence="9 10" id="KW-0472">Membrane</keyword>
<dbReference type="FunFam" id="3.40.50.300:FF:000973">
    <property type="entry name" value="Multidrug resistance-associated protein 4"/>
    <property type="match status" value="1"/>
</dbReference>
<dbReference type="PROSITE" id="PS50893">
    <property type="entry name" value="ABC_TRANSPORTER_2"/>
    <property type="match status" value="2"/>
</dbReference>
<evidence type="ECO:0000256" key="8">
    <source>
        <dbReference type="ARBA" id="ARBA00022989"/>
    </source>
</evidence>
<sequence length="1260" mass="143840">MKLSLQRSQSHECNKLISGKISAYNKNDQHHHASYSRLQTAESSWTHWLQLLFCSWMDPTLSVGYKRSLTEDDLDGLPHIDKASIDFDRFHSYDWTTTSTWRLIIREFWRDYLIVVVFCLPYIFVRVSQPLLLREIVLSTMNENTSLVTICFLVLLFCSCGIVQVLLDHQIYFYSIRIGVRIRNALMTLIYRKSLSMKITVSQTTNIGHITNLISGDASRFEEICTRLQYLWVAPIETLIIFSLLCWIIKPLPAILSFILLVLSIIILSLISHCLSDYRHWKTVYSDKRVHAFNEFVHGYHIIKMYNWEKSMEDRIRKIRQAEVNNLNRYFSIRTISTIHSFIIIPALAFVTFITAWLLDYPLNAADCFSTLALFGLIRNQIMFFVPAITDRLTDIIVASKRIDAFMCSAVSRYHSTSTTLSSIESIRGQISMSDASFSWNTEHCCLSSLDIIIQPQTLVGIVGPVGSGKSSLLIAILGELNLFHGQLISNHNSFAYTSQTPWIFSDTIRNNILLNRPFDERRYRSVIYACCLDVDIQSFGASGDLTMIGERGVNLSGGQKARVSLARSIYSDVDVYLIDDPLAAVDGIVAKQIYDRCFSSQGLLKNKTRLLVTHQTQFLVDADQILFLSQGRIDNEGRLDDYIHTQGMTDTKEVSEMDCLLDESESTADTRSIISDERPVTGNVNWNAWFCLFTAPPFGICGLCALVILMVVCEILYDGTNYWLSIWLKESHADQQKLPTFAYTYVELTLGIVLTDILRTIVFFSIFLHGVNHFHDRMLKALLYTSVEFFESNPSGRILNRVSNDQKVIEEPLPAMMISYIKLSLMSMGSIVIICLVKPYLLLVVIVLIPIIVLVCRFYLRSKKQLKKLESITRSPIYDLLSSSLNGLVTLRTFKTEDYFIQLFTDAIDRNTRAFLNLLGAARWLDVRLSLLPFISTFVTSIVLVLLRDQLDPSLIALALMYTISIPKSIQLSILLLFQTDMLMTSAERIYEYSFLPPEEDFGGDGQRLIKTPPRWPSHGTIQFHNYSFRHRTGLDSVLHGLNLHIRSREKLGIIGRTGAGKSSLFKGLFRFVHRSNIDGAIFIDDIDISRITLAQLRYHLSVIPQQPVLFSGTLRYNLDPCHLYSDEQCWAALEDVQLKQFVHEQSHGLEMMINEGGSNLSAGQCQLICIARVIMKKSKILLIDEATANIDCKTDEIIQQVIAKTFQDQTILTIAHRLNTVARSDRIVVLDKGLIVNIDRPEQIFKQYQHAPKKFFYN</sequence>